<feature type="transmembrane region" description="Helical" evidence="7">
    <location>
        <begin position="23"/>
        <end position="43"/>
    </location>
</feature>
<feature type="transmembrane region" description="Helical" evidence="7">
    <location>
        <begin position="55"/>
        <end position="71"/>
    </location>
</feature>
<feature type="region of interest" description="Disordered" evidence="6">
    <location>
        <begin position="152"/>
        <end position="172"/>
    </location>
</feature>
<keyword evidence="10" id="KW-1185">Reference proteome</keyword>
<feature type="transmembrane region" description="Helical" evidence="7">
    <location>
        <begin position="120"/>
        <end position="140"/>
    </location>
</feature>
<dbReference type="InterPro" id="IPR007267">
    <property type="entry name" value="GtrA_DPMS_TM"/>
</dbReference>
<keyword evidence="5 7" id="KW-0472">Membrane</keyword>
<dbReference type="GO" id="GO:0005886">
    <property type="term" value="C:plasma membrane"/>
    <property type="evidence" value="ECO:0007669"/>
    <property type="project" value="TreeGrafter"/>
</dbReference>
<dbReference type="PANTHER" id="PTHR38459">
    <property type="entry name" value="PROPHAGE BACTOPRENOL-LINKED GLUCOSE TRANSLOCASE HOMOLOG"/>
    <property type="match status" value="1"/>
</dbReference>
<comment type="caution">
    <text evidence="9">The sequence shown here is derived from an EMBL/GenBank/DDBJ whole genome shotgun (WGS) entry which is preliminary data.</text>
</comment>
<dbReference type="STRING" id="1193518.BN13_920014"/>
<evidence type="ECO:0000259" key="8">
    <source>
        <dbReference type="Pfam" id="PF04138"/>
    </source>
</evidence>
<dbReference type="Proteomes" id="UP000035720">
    <property type="component" value="Unassembled WGS sequence"/>
</dbReference>
<organism evidence="9 10">
    <name type="scientific">Nostocoides jenkinsii Ben 74</name>
    <dbReference type="NCBI Taxonomy" id="1193518"/>
    <lineage>
        <taxon>Bacteria</taxon>
        <taxon>Bacillati</taxon>
        <taxon>Actinomycetota</taxon>
        <taxon>Actinomycetes</taxon>
        <taxon>Micrococcales</taxon>
        <taxon>Intrasporangiaceae</taxon>
        <taxon>Nostocoides</taxon>
    </lineage>
</organism>
<evidence type="ECO:0000256" key="2">
    <source>
        <dbReference type="ARBA" id="ARBA00009399"/>
    </source>
</evidence>
<dbReference type="GO" id="GO:0000271">
    <property type="term" value="P:polysaccharide biosynthetic process"/>
    <property type="evidence" value="ECO:0007669"/>
    <property type="project" value="InterPro"/>
</dbReference>
<evidence type="ECO:0000256" key="6">
    <source>
        <dbReference type="SAM" id="MobiDB-lite"/>
    </source>
</evidence>
<evidence type="ECO:0000256" key="7">
    <source>
        <dbReference type="SAM" id="Phobius"/>
    </source>
</evidence>
<name>A0A077MGZ3_9MICO</name>
<sequence>MSAAVARLRAHLQGAISVLWREILKFGIVGAVAFVVDVGLMNVLRHTVMEDKPTTAKIVSASVATVVAWIGNRQWTFRHRRNRRAHHEFSLFAITNGVALAIGAGAIAFSHYALGLTSLLADNVANIVGIGLGTLFRFWAYRTLVFARELSPDSDKNNAKTAGSARTSSNLP</sequence>
<evidence type="ECO:0000256" key="4">
    <source>
        <dbReference type="ARBA" id="ARBA00022989"/>
    </source>
</evidence>
<evidence type="ECO:0000313" key="10">
    <source>
        <dbReference type="Proteomes" id="UP000035720"/>
    </source>
</evidence>
<protein>
    <submittedName>
        <fullName evidence="9">Putative conserved transmembrane protein</fullName>
    </submittedName>
</protein>
<dbReference type="EMBL" id="CAJC01000208">
    <property type="protein sequence ID" value="CCI55007.1"/>
    <property type="molecule type" value="Genomic_DNA"/>
</dbReference>
<dbReference type="Pfam" id="PF04138">
    <property type="entry name" value="GtrA_DPMS_TM"/>
    <property type="match status" value="1"/>
</dbReference>
<accession>A0A077MGZ3</accession>
<dbReference type="InterPro" id="IPR051401">
    <property type="entry name" value="GtrA_CellWall_Glycosyl"/>
</dbReference>
<dbReference type="PANTHER" id="PTHR38459:SF1">
    <property type="entry name" value="PROPHAGE BACTOPRENOL-LINKED GLUCOSE TRANSLOCASE HOMOLOG"/>
    <property type="match status" value="1"/>
</dbReference>
<proteinExistence type="inferred from homology"/>
<reference evidence="9 10" key="1">
    <citation type="journal article" date="2013" name="ISME J.">
        <title>A metabolic model for members of the genus Tetrasphaera involved in enhanced biological phosphorus removal.</title>
        <authorList>
            <person name="Kristiansen R."/>
            <person name="Nguyen H.T.T."/>
            <person name="Saunders A.M."/>
            <person name="Nielsen J.L."/>
            <person name="Wimmer R."/>
            <person name="Le V.Q."/>
            <person name="McIlroy S.J."/>
            <person name="Petrovski S."/>
            <person name="Seviour R.J."/>
            <person name="Calteau A."/>
            <person name="Nielsen K.L."/>
            <person name="Nielsen P.H."/>
        </authorList>
    </citation>
    <scope>NUCLEOTIDE SEQUENCE [LARGE SCALE GENOMIC DNA]</scope>
    <source>
        <strain evidence="9 10">Ben 74</strain>
    </source>
</reference>
<comment type="subcellular location">
    <subcellularLocation>
        <location evidence="1">Membrane</location>
        <topology evidence="1">Multi-pass membrane protein</topology>
    </subcellularLocation>
</comment>
<evidence type="ECO:0000256" key="5">
    <source>
        <dbReference type="ARBA" id="ARBA00023136"/>
    </source>
</evidence>
<dbReference type="AlphaFoldDB" id="A0A077MGZ3"/>
<evidence type="ECO:0000256" key="3">
    <source>
        <dbReference type="ARBA" id="ARBA00022692"/>
    </source>
</evidence>
<dbReference type="RefSeq" id="WP_235434051.1">
    <property type="nucleotide sequence ID" value="NZ_HF571038.1"/>
</dbReference>
<comment type="similarity">
    <text evidence="2">Belongs to the GtrA family.</text>
</comment>
<feature type="transmembrane region" description="Helical" evidence="7">
    <location>
        <begin position="91"/>
        <end position="114"/>
    </location>
</feature>
<gene>
    <name evidence="9" type="ORF">BN13_920014</name>
</gene>
<feature type="compositionally biased region" description="Polar residues" evidence="6">
    <location>
        <begin position="159"/>
        <end position="172"/>
    </location>
</feature>
<feature type="domain" description="GtrA/DPMS transmembrane" evidence="8">
    <location>
        <begin position="25"/>
        <end position="146"/>
    </location>
</feature>
<keyword evidence="3 7" id="KW-0812">Transmembrane</keyword>
<evidence type="ECO:0000313" key="9">
    <source>
        <dbReference type="EMBL" id="CCI55007.1"/>
    </source>
</evidence>
<evidence type="ECO:0000256" key="1">
    <source>
        <dbReference type="ARBA" id="ARBA00004141"/>
    </source>
</evidence>
<keyword evidence="4 7" id="KW-1133">Transmembrane helix</keyword>